<evidence type="ECO:0000313" key="4">
    <source>
        <dbReference type="Proteomes" id="UP000095751"/>
    </source>
</evidence>
<dbReference type="KEGG" id="fcy:FRACYDRAFT_236415"/>
<feature type="compositionally biased region" description="Basic and acidic residues" evidence="1">
    <location>
        <begin position="576"/>
        <end position="588"/>
    </location>
</feature>
<dbReference type="Pfam" id="PF20700">
    <property type="entry name" value="Mutator"/>
    <property type="match status" value="1"/>
</dbReference>
<feature type="region of interest" description="Disordered" evidence="1">
    <location>
        <begin position="569"/>
        <end position="592"/>
    </location>
</feature>
<accession>A0A1E7FQ98</accession>
<evidence type="ECO:0000313" key="3">
    <source>
        <dbReference type="EMBL" id="OEU20341.1"/>
    </source>
</evidence>
<evidence type="ECO:0000256" key="1">
    <source>
        <dbReference type="SAM" id="MobiDB-lite"/>
    </source>
</evidence>
<feature type="domain" description="Mutator-like transposase" evidence="2">
    <location>
        <begin position="195"/>
        <end position="310"/>
    </location>
</feature>
<dbReference type="AlphaFoldDB" id="A0A1E7FQ98"/>
<evidence type="ECO:0000259" key="2">
    <source>
        <dbReference type="Pfam" id="PF20700"/>
    </source>
</evidence>
<keyword evidence="4" id="KW-1185">Reference proteome</keyword>
<proteinExistence type="predicted"/>
<gene>
    <name evidence="3" type="ORF">FRACYDRAFT_236415</name>
</gene>
<dbReference type="EMBL" id="KV784355">
    <property type="protein sequence ID" value="OEU20341.1"/>
    <property type="molecule type" value="Genomic_DNA"/>
</dbReference>
<organism evidence="3 4">
    <name type="scientific">Fragilariopsis cylindrus CCMP1102</name>
    <dbReference type="NCBI Taxonomy" id="635003"/>
    <lineage>
        <taxon>Eukaryota</taxon>
        <taxon>Sar</taxon>
        <taxon>Stramenopiles</taxon>
        <taxon>Ochrophyta</taxon>
        <taxon>Bacillariophyta</taxon>
        <taxon>Bacillariophyceae</taxon>
        <taxon>Bacillariophycidae</taxon>
        <taxon>Bacillariales</taxon>
        <taxon>Bacillariaceae</taxon>
        <taxon>Fragilariopsis</taxon>
    </lineage>
</organism>
<protein>
    <recommendedName>
        <fullName evidence="2">Mutator-like transposase domain-containing protein</fullName>
    </recommendedName>
</protein>
<reference evidence="3 4" key="1">
    <citation type="submission" date="2016-09" db="EMBL/GenBank/DDBJ databases">
        <title>Extensive genetic diversity and differential bi-allelic expression allows diatom success in the polar Southern Ocean.</title>
        <authorList>
            <consortium name="DOE Joint Genome Institute"/>
            <person name="Mock T."/>
            <person name="Otillar R.P."/>
            <person name="Strauss J."/>
            <person name="Dupont C."/>
            <person name="Frickenhaus S."/>
            <person name="Maumus F."/>
            <person name="Mcmullan M."/>
            <person name="Sanges R."/>
            <person name="Schmutz J."/>
            <person name="Toseland A."/>
            <person name="Valas R."/>
            <person name="Veluchamy A."/>
            <person name="Ward B.J."/>
            <person name="Allen A."/>
            <person name="Barry K."/>
            <person name="Falciatore A."/>
            <person name="Ferrante M."/>
            <person name="Fortunato A.E."/>
            <person name="Gloeckner G."/>
            <person name="Gruber A."/>
            <person name="Hipkin R."/>
            <person name="Janech M."/>
            <person name="Kroth P."/>
            <person name="Leese F."/>
            <person name="Lindquist E."/>
            <person name="Lyon B.R."/>
            <person name="Martin J."/>
            <person name="Mayer C."/>
            <person name="Parker M."/>
            <person name="Quesneville H."/>
            <person name="Raymond J."/>
            <person name="Uhlig C."/>
            <person name="Valentin K.U."/>
            <person name="Worden A.Z."/>
            <person name="Armbrust E.V."/>
            <person name="Bowler C."/>
            <person name="Green B."/>
            <person name="Moulton V."/>
            <person name="Van Oosterhout C."/>
            <person name="Grigoriev I."/>
        </authorList>
    </citation>
    <scope>NUCLEOTIDE SEQUENCE [LARGE SCALE GENOMIC DNA]</scope>
    <source>
        <strain evidence="3 4">CCMP1102</strain>
    </source>
</reference>
<dbReference type="InterPro" id="IPR049012">
    <property type="entry name" value="Mutator_transp_dom"/>
</dbReference>
<dbReference type="InParanoid" id="A0A1E7FQ98"/>
<name>A0A1E7FQ98_9STRA</name>
<dbReference type="OrthoDB" id="6152639at2759"/>
<sequence length="764" mass="86968">MCCKCKKKNTMEFCAETIGIATKVSLACKNEICEKYNKWSVKEPAMVNLDKLVDDKCDPYDIKQCGNRATRQYQLNLDLTLGIMMIGGGGHDYALVASQLNLCCSQRQLLDSFTSNEETMALHIIKMAEEVVERNLNDEKKESQLVNDPITDEVHLVADTIRKRKAGENNPRSNTPALEVDAVSLDENQEARPRPKKKRNIGVSMDAGWRKRSSGRTYDAQQAQFFAFGVETNKILYFEQMSTRCRKCEHKLEHDPKLCSHNYTGSAKGMEPHAALKCIQSIFSKGDAFVGTIVTDDDSSMRARLKQNGREKIEAGLCRKEDLTPTIQLSNKNDHGALELNIPEPICKADANHRVRGFGNAVQKLVNMRNGESGGVTGVDRDRLKVNFAYARAKNVDKDFNLFCAAFAPVIEHHFNNHELCGEWCAAKKLTDTKKSADHLHYRCKVKNKLMYDNLKEIHKRYTTEQQLREIHHKVNTNLSESANFVVTKFLPKHKNFGTTIADKGRVHFSVCIITDGYKSTMVELYKRMGFENNLLRVKGWTDIEKKRTYKKHYIQLDTIKRRRMMRKNIKKRENRKKEEKSQDKGEFYKPGMGLNEGTSRAALNTRKKAKKKVTTAAIDGKKKRTSCKLCKRKDHVNKSKHCPYHKNYVTKEGEDPALIKAMILEYPNGIPDHTVVEELKHDEVNLVDEPVESVIDENTGTLESNNPNVEENELCALEDSCEETAATADLTNSQFHCCLLEREILEQDSEPYLDDTQGSDHDG</sequence>
<dbReference type="Proteomes" id="UP000095751">
    <property type="component" value="Unassembled WGS sequence"/>
</dbReference>